<dbReference type="AlphaFoldDB" id="A0AAE1ARB5"/>
<feature type="domain" description="C2H2-type" evidence="9">
    <location>
        <begin position="709"/>
        <end position="737"/>
    </location>
</feature>
<evidence type="ECO:0000256" key="8">
    <source>
        <dbReference type="SAM" id="MobiDB-lite"/>
    </source>
</evidence>
<evidence type="ECO:0000256" key="1">
    <source>
        <dbReference type="ARBA" id="ARBA00004123"/>
    </source>
</evidence>
<organism evidence="10 11">
    <name type="scientific">Elysia crispata</name>
    <name type="common">lettuce slug</name>
    <dbReference type="NCBI Taxonomy" id="231223"/>
    <lineage>
        <taxon>Eukaryota</taxon>
        <taxon>Metazoa</taxon>
        <taxon>Spiralia</taxon>
        <taxon>Lophotrochozoa</taxon>
        <taxon>Mollusca</taxon>
        <taxon>Gastropoda</taxon>
        <taxon>Heterobranchia</taxon>
        <taxon>Euthyneura</taxon>
        <taxon>Panpulmonata</taxon>
        <taxon>Sacoglossa</taxon>
        <taxon>Placobranchoidea</taxon>
        <taxon>Plakobranchidae</taxon>
        <taxon>Elysia</taxon>
    </lineage>
</organism>
<feature type="domain" description="C2H2-type" evidence="9">
    <location>
        <begin position="625"/>
        <end position="652"/>
    </location>
</feature>
<feature type="domain" description="C2H2-type" evidence="9">
    <location>
        <begin position="681"/>
        <end position="708"/>
    </location>
</feature>
<keyword evidence="5" id="KW-0862">Zinc</keyword>
<dbReference type="GO" id="GO:0005634">
    <property type="term" value="C:nucleus"/>
    <property type="evidence" value="ECO:0007669"/>
    <property type="project" value="UniProtKB-SubCell"/>
</dbReference>
<dbReference type="PROSITE" id="PS50157">
    <property type="entry name" value="ZINC_FINGER_C2H2_2"/>
    <property type="match status" value="6"/>
</dbReference>
<keyword evidence="2" id="KW-0479">Metal-binding</keyword>
<reference evidence="10" key="1">
    <citation type="journal article" date="2023" name="G3 (Bethesda)">
        <title>A reference genome for the long-term kleptoplast-retaining sea slug Elysia crispata morphotype clarki.</title>
        <authorList>
            <person name="Eastman K.E."/>
            <person name="Pendleton A.L."/>
            <person name="Shaikh M.A."/>
            <person name="Suttiyut T."/>
            <person name="Ogas R."/>
            <person name="Tomko P."/>
            <person name="Gavelis G."/>
            <person name="Widhalm J.R."/>
            <person name="Wisecaver J.H."/>
        </authorList>
    </citation>
    <scope>NUCLEOTIDE SEQUENCE</scope>
    <source>
        <strain evidence="10">ECLA1</strain>
    </source>
</reference>
<evidence type="ECO:0000313" key="10">
    <source>
        <dbReference type="EMBL" id="KAK3791886.1"/>
    </source>
</evidence>
<dbReference type="InterPro" id="IPR013087">
    <property type="entry name" value="Znf_C2H2_type"/>
</dbReference>
<feature type="compositionally biased region" description="Polar residues" evidence="8">
    <location>
        <begin position="280"/>
        <end position="292"/>
    </location>
</feature>
<keyword evidence="3" id="KW-0677">Repeat</keyword>
<dbReference type="Pfam" id="PF00096">
    <property type="entry name" value="zf-C2H2"/>
    <property type="match status" value="6"/>
</dbReference>
<dbReference type="GO" id="GO:0000977">
    <property type="term" value="F:RNA polymerase II transcription regulatory region sequence-specific DNA binding"/>
    <property type="evidence" value="ECO:0007669"/>
    <property type="project" value="TreeGrafter"/>
</dbReference>
<dbReference type="Proteomes" id="UP001283361">
    <property type="component" value="Unassembled WGS sequence"/>
</dbReference>
<dbReference type="PANTHER" id="PTHR24379:SF127">
    <property type="entry name" value="BLOODY FINGERS-RELATED"/>
    <property type="match status" value="1"/>
</dbReference>
<evidence type="ECO:0000256" key="4">
    <source>
        <dbReference type="ARBA" id="ARBA00022771"/>
    </source>
</evidence>
<evidence type="ECO:0000256" key="6">
    <source>
        <dbReference type="ARBA" id="ARBA00023242"/>
    </source>
</evidence>
<protein>
    <recommendedName>
        <fullName evidence="9">C2H2-type domain-containing protein</fullName>
    </recommendedName>
</protein>
<keyword evidence="6" id="KW-0539">Nucleus</keyword>
<dbReference type="EMBL" id="JAWDGP010001428">
    <property type="protein sequence ID" value="KAK3791886.1"/>
    <property type="molecule type" value="Genomic_DNA"/>
</dbReference>
<dbReference type="GO" id="GO:0008270">
    <property type="term" value="F:zinc ion binding"/>
    <property type="evidence" value="ECO:0007669"/>
    <property type="project" value="UniProtKB-KW"/>
</dbReference>
<evidence type="ECO:0000256" key="2">
    <source>
        <dbReference type="ARBA" id="ARBA00022723"/>
    </source>
</evidence>
<evidence type="ECO:0000256" key="5">
    <source>
        <dbReference type="ARBA" id="ARBA00022833"/>
    </source>
</evidence>
<dbReference type="SMART" id="SM00355">
    <property type="entry name" value="ZnF_C2H2"/>
    <property type="match status" value="6"/>
</dbReference>
<evidence type="ECO:0000256" key="7">
    <source>
        <dbReference type="PROSITE-ProRule" id="PRU00042"/>
    </source>
</evidence>
<dbReference type="FunFam" id="3.30.160.60:FF:000148">
    <property type="entry name" value="zinc finger protein Gfi-1"/>
    <property type="match status" value="1"/>
</dbReference>
<dbReference type="PROSITE" id="PS00028">
    <property type="entry name" value="ZINC_FINGER_C2H2_1"/>
    <property type="match status" value="6"/>
</dbReference>
<proteinExistence type="predicted"/>
<accession>A0AAE1ARB5</accession>
<dbReference type="SUPFAM" id="SSF57667">
    <property type="entry name" value="beta-beta-alpha zinc fingers"/>
    <property type="match status" value="3"/>
</dbReference>
<feature type="domain" description="C2H2-type" evidence="9">
    <location>
        <begin position="653"/>
        <end position="680"/>
    </location>
</feature>
<evidence type="ECO:0000313" key="11">
    <source>
        <dbReference type="Proteomes" id="UP001283361"/>
    </source>
</evidence>
<dbReference type="FunFam" id="3.30.160.60:FF:000432">
    <property type="entry name" value="zinc finger protein Gfi-1b isoform X1"/>
    <property type="match status" value="1"/>
</dbReference>
<evidence type="ECO:0000259" key="9">
    <source>
        <dbReference type="PROSITE" id="PS50157"/>
    </source>
</evidence>
<keyword evidence="11" id="KW-1185">Reference proteome</keyword>
<dbReference type="InterPro" id="IPR036236">
    <property type="entry name" value="Znf_C2H2_sf"/>
</dbReference>
<feature type="compositionally biased region" description="Low complexity" evidence="8">
    <location>
        <begin position="319"/>
        <end position="335"/>
    </location>
</feature>
<gene>
    <name evidence="10" type="ORF">RRG08_026789</name>
</gene>
<comment type="caution">
    <text evidence="10">The sequence shown here is derived from an EMBL/GenBank/DDBJ whole genome shotgun (WGS) entry which is preliminary data.</text>
</comment>
<dbReference type="FunFam" id="3.30.160.60:FF:000446">
    <property type="entry name" value="Zinc finger protein"/>
    <property type="match status" value="1"/>
</dbReference>
<name>A0AAE1ARB5_9GAST</name>
<sequence length="763" mass="83663">MALRAGGESSVGSGVAIIASWKHGDPANQPHKGNIASGITSLLQNISFASSQSRDIKRMRGKSGANENSTEPVHCQIDISCRSWLESLFPMDTNNNETTLSHFLKAPQLLTTHNVLRDDAAIDVTTPSSDNMHFKTAKPEDSLADSDTKFNGNFPSGVLNNTASKSIGCGVCNVPGGYNMAVVSKQNNGGDKLDNQFRTQFPEGLTRDVAFCAAPSSPRSDDADPRQDLQLGHVSGGQHHMSPSSTAGACHLTGGLFRPWEKSDVAMETEISQEIIKTPNAENQTPSPTLTFAESPALSPCASPPKACSPDPHPKDQNSTTPAGSSSPASPTSSPQEDTPPFPKDNNSLVFPRFWSPYQLARLLYDENFEPKEVFHRGKGLDGFSSLKKDINIPGKNAYNNIHWNSELSSSLSAVISDIKNCDVPGPTPLSFHGVSPGSLQQLYFLRHHQQHQHMEQQEKQRCLKEEQMWHNYLSALGTGSFPSFQDHLHQQQHHGLLTGHYNINNNIINNNHYSSSCHSSQESPAHSLNTLHHQLASSIGRMNPSTLTLGQPSQMASISLLGPRSEFQCGQCHKPFNTPHGLEVHVRRSHSGSRPFACEICNKTFGHAVSLDQHRATHTQERSFECPQCGKTFKRSSTLSTHLLIHSDTRPYPCPFCGKRFHQKSDMKKHTYIHTGEKPHKCQQCGKAFSQSSNLITHSRKHTGFKPFACNRCGRAFQRKVDLRRHFETQHGIQDTSAVLGACGKGVGGVGRPVSKTGLRRT</sequence>
<feature type="compositionally biased region" description="Low complexity" evidence="8">
    <location>
        <begin position="293"/>
        <end position="310"/>
    </location>
</feature>
<dbReference type="FunFam" id="3.30.160.60:FF:000245">
    <property type="entry name" value="zinc finger protein Gfi-1"/>
    <property type="match status" value="1"/>
</dbReference>
<feature type="domain" description="C2H2-type" evidence="9">
    <location>
        <begin position="568"/>
        <end position="596"/>
    </location>
</feature>
<feature type="region of interest" description="Disordered" evidence="8">
    <location>
        <begin position="213"/>
        <end position="247"/>
    </location>
</feature>
<dbReference type="FunFam" id="3.30.160.60:FF:000345">
    <property type="entry name" value="Zinc finger protein Gfi-1"/>
    <property type="match status" value="1"/>
</dbReference>
<evidence type="ECO:0000256" key="3">
    <source>
        <dbReference type="ARBA" id="ARBA00022737"/>
    </source>
</evidence>
<dbReference type="Gene3D" id="3.30.160.60">
    <property type="entry name" value="Classic Zinc Finger"/>
    <property type="match status" value="5"/>
</dbReference>
<feature type="region of interest" description="Disordered" evidence="8">
    <location>
        <begin position="276"/>
        <end position="346"/>
    </location>
</feature>
<keyword evidence="4 7" id="KW-0863">Zinc-finger</keyword>
<dbReference type="GO" id="GO:0000981">
    <property type="term" value="F:DNA-binding transcription factor activity, RNA polymerase II-specific"/>
    <property type="evidence" value="ECO:0007669"/>
    <property type="project" value="TreeGrafter"/>
</dbReference>
<dbReference type="PANTHER" id="PTHR24379">
    <property type="entry name" value="KRAB AND ZINC FINGER DOMAIN-CONTAINING"/>
    <property type="match status" value="1"/>
</dbReference>
<feature type="domain" description="C2H2-type" evidence="9">
    <location>
        <begin position="597"/>
        <end position="624"/>
    </location>
</feature>
<comment type="subcellular location">
    <subcellularLocation>
        <location evidence="1">Nucleus</location>
    </subcellularLocation>
</comment>